<dbReference type="AlphaFoldDB" id="A0A9X2EAK1"/>
<gene>
    <name evidence="1" type="ORF">NDR86_13825</name>
</gene>
<organism evidence="1 2">
    <name type="scientific">Nocardia pulmonis</name>
    <dbReference type="NCBI Taxonomy" id="2951408"/>
    <lineage>
        <taxon>Bacteria</taxon>
        <taxon>Bacillati</taxon>
        <taxon>Actinomycetota</taxon>
        <taxon>Actinomycetes</taxon>
        <taxon>Mycobacteriales</taxon>
        <taxon>Nocardiaceae</taxon>
        <taxon>Nocardia</taxon>
    </lineage>
</organism>
<dbReference type="RefSeq" id="WP_251912258.1">
    <property type="nucleotide sequence ID" value="NZ_JAMRXG010000005.1"/>
</dbReference>
<protein>
    <submittedName>
        <fullName evidence="1">Uncharacterized protein</fullName>
    </submittedName>
</protein>
<sequence length="68" mass="7002">MSSACNNVVAKEPQLGPAATAGKQGWVNAAITFAIKPQLCPAGTAGSRTRRFAMSELGRVAGSRALQE</sequence>
<evidence type="ECO:0000313" key="2">
    <source>
        <dbReference type="Proteomes" id="UP001139157"/>
    </source>
</evidence>
<dbReference type="EMBL" id="JAMRXG010000005">
    <property type="protein sequence ID" value="MCM6774553.1"/>
    <property type="molecule type" value="Genomic_DNA"/>
</dbReference>
<proteinExistence type="predicted"/>
<keyword evidence="2" id="KW-1185">Reference proteome</keyword>
<reference evidence="1" key="1">
    <citation type="submission" date="2022-06" db="EMBL/GenBank/DDBJ databases">
        <title>Novel species in genus nocardia.</title>
        <authorList>
            <person name="Li F."/>
        </authorList>
    </citation>
    <scope>NUCLEOTIDE SEQUENCE</scope>
    <source>
        <strain evidence="1">CDC141</strain>
    </source>
</reference>
<comment type="caution">
    <text evidence="1">The sequence shown here is derived from an EMBL/GenBank/DDBJ whole genome shotgun (WGS) entry which is preliminary data.</text>
</comment>
<evidence type="ECO:0000313" key="1">
    <source>
        <dbReference type="EMBL" id="MCM6774553.1"/>
    </source>
</evidence>
<accession>A0A9X2EAK1</accession>
<name>A0A9X2EAK1_9NOCA</name>
<dbReference type="Proteomes" id="UP001139157">
    <property type="component" value="Unassembled WGS sequence"/>
</dbReference>